<evidence type="ECO:0000313" key="1">
    <source>
        <dbReference type="EMBL" id="QZN98167.1"/>
    </source>
</evidence>
<dbReference type="PROSITE" id="PS51257">
    <property type="entry name" value="PROKAR_LIPOPROTEIN"/>
    <property type="match status" value="1"/>
</dbReference>
<accession>A0ABX9ASL0</accession>
<gene>
    <name evidence="1" type="ORF">K6K13_19570</name>
</gene>
<dbReference type="Proteomes" id="UP000825886">
    <property type="component" value="Chromosome"/>
</dbReference>
<proteinExistence type="predicted"/>
<evidence type="ECO:0000313" key="2">
    <source>
        <dbReference type="Proteomes" id="UP000825886"/>
    </source>
</evidence>
<dbReference type="EMBL" id="CP081864">
    <property type="protein sequence ID" value="QZN98167.1"/>
    <property type="molecule type" value="Genomic_DNA"/>
</dbReference>
<organism evidence="1 2">
    <name type="scientific">Symbiopectobacterium purcellii</name>
    <dbReference type="NCBI Taxonomy" id="2871826"/>
    <lineage>
        <taxon>Bacteria</taxon>
        <taxon>Pseudomonadati</taxon>
        <taxon>Pseudomonadota</taxon>
        <taxon>Gammaproteobacteria</taxon>
        <taxon>Enterobacterales</taxon>
        <taxon>Enterobacteriaceae</taxon>
    </lineage>
</organism>
<name>A0ABX9ASL0_9ENTR</name>
<reference evidence="1 2" key="1">
    <citation type="submission" date="2021-08" db="EMBL/GenBank/DDBJ databases">
        <title>Culture and genomic analysis of Symbiopectobacterium purcellii sp. nov. gen. nov., isolated from the leafhopper Empoasca decipiens.</title>
        <authorList>
            <person name="Nadal-Jimenez P."/>
            <person name="Siozios S."/>
            <person name="Halliday N."/>
            <person name="Camara M."/>
            <person name="Hurst G.D.D."/>
        </authorList>
    </citation>
    <scope>NUCLEOTIDE SEQUENCE [LARGE SCALE GENOMIC DNA]</scope>
    <source>
        <strain evidence="1 2">SyEd1</strain>
    </source>
</reference>
<keyword evidence="2" id="KW-1185">Reference proteome</keyword>
<sequence length="143" mass="16333">MERLEALFCRQLQTAGLAPQPLFLLGCGLRLGQQISLHPYRLVFRVQNNALLICSLTRLPDGASQPASLLRLWRLLQEASLSVSALRYVRMLVITDVLPRRLALQRQKLVRRLCQQGAVTCLLDGERWLEIDIDRIFRGKARS</sequence>
<protein>
    <submittedName>
        <fullName evidence="1">Secreted effector protein</fullName>
    </submittedName>
</protein>